<sequence length="171" mass="20846">MSSAIDKALREIEKVRELVKHDIHLFKALLDREYKKRYRSFDILSTYAEELLKRRWLLEALERMRTHVQALKTNYPDALKRLQLRECREVMRISRSNFLNLEKIVWPPLEGKKRRRWLAIKELEHSEPSDNYTDWHPNYEGHRYYVTNEYSEDAVFDYLAKNYPEPESEDL</sequence>
<dbReference type="EMBL" id="SWKV01000236">
    <property type="protein sequence ID" value="KAF3029631.1"/>
    <property type="molecule type" value="Genomic_DNA"/>
</dbReference>
<proteinExistence type="predicted"/>
<name>A0A9P4WFJ5_9PLEO</name>
<evidence type="ECO:0000313" key="2">
    <source>
        <dbReference type="Proteomes" id="UP000758155"/>
    </source>
</evidence>
<comment type="caution">
    <text evidence="1">The sequence shown here is derived from an EMBL/GenBank/DDBJ whole genome shotgun (WGS) entry which is preliminary data.</text>
</comment>
<accession>A0A9P4WFJ5</accession>
<gene>
    <name evidence="1" type="ORF">E8E12_000881</name>
</gene>
<organism evidence="1 2">
    <name type="scientific">Didymella heteroderae</name>
    <dbReference type="NCBI Taxonomy" id="1769908"/>
    <lineage>
        <taxon>Eukaryota</taxon>
        <taxon>Fungi</taxon>
        <taxon>Dikarya</taxon>
        <taxon>Ascomycota</taxon>
        <taxon>Pezizomycotina</taxon>
        <taxon>Dothideomycetes</taxon>
        <taxon>Pleosporomycetidae</taxon>
        <taxon>Pleosporales</taxon>
        <taxon>Pleosporineae</taxon>
        <taxon>Didymellaceae</taxon>
        <taxon>Didymella</taxon>
    </lineage>
</organism>
<protein>
    <submittedName>
        <fullName evidence="1">Uncharacterized protein</fullName>
    </submittedName>
</protein>
<dbReference type="AlphaFoldDB" id="A0A9P4WFJ5"/>
<dbReference type="Proteomes" id="UP000758155">
    <property type="component" value="Unassembled WGS sequence"/>
</dbReference>
<keyword evidence="2" id="KW-1185">Reference proteome</keyword>
<evidence type="ECO:0000313" key="1">
    <source>
        <dbReference type="EMBL" id="KAF3029631.1"/>
    </source>
</evidence>
<reference evidence="1" key="1">
    <citation type="submission" date="2019-04" db="EMBL/GenBank/DDBJ databases">
        <title>Sequencing of skin fungus with MAO and IRED activity.</title>
        <authorList>
            <person name="Marsaioli A.J."/>
            <person name="Bonatto J.M.C."/>
            <person name="Reis Junior O."/>
        </authorList>
    </citation>
    <scope>NUCLEOTIDE SEQUENCE</scope>
    <source>
        <strain evidence="1">28M1</strain>
    </source>
</reference>